<reference evidence="3" key="2">
    <citation type="submission" date="2020-09" db="EMBL/GenBank/DDBJ databases">
        <authorList>
            <person name="Sun Q."/>
            <person name="Zhou Y."/>
        </authorList>
    </citation>
    <scope>NUCLEOTIDE SEQUENCE</scope>
    <source>
        <strain evidence="3">CGMCC 4.7201</strain>
    </source>
</reference>
<feature type="compositionally biased region" description="Gly residues" evidence="1">
    <location>
        <begin position="312"/>
        <end position="328"/>
    </location>
</feature>
<dbReference type="AlphaFoldDB" id="A0A918DYL2"/>
<dbReference type="EMBL" id="BMMS01000018">
    <property type="protein sequence ID" value="GGO92523.1"/>
    <property type="molecule type" value="Genomic_DNA"/>
</dbReference>
<feature type="region of interest" description="Disordered" evidence="1">
    <location>
        <begin position="312"/>
        <end position="340"/>
    </location>
</feature>
<keyword evidence="2" id="KW-0472">Membrane</keyword>
<keyword evidence="2" id="KW-1133">Transmembrane helix</keyword>
<keyword evidence="2" id="KW-0812">Transmembrane</keyword>
<reference evidence="3" key="1">
    <citation type="journal article" date="2014" name="Int. J. Syst. Evol. Microbiol.">
        <title>Complete genome sequence of Corynebacterium casei LMG S-19264T (=DSM 44701T), isolated from a smear-ripened cheese.</title>
        <authorList>
            <consortium name="US DOE Joint Genome Institute (JGI-PGF)"/>
            <person name="Walter F."/>
            <person name="Albersmeier A."/>
            <person name="Kalinowski J."/>
            <person name="Ruckert C."/>
        </authorList>
    </citation>
    <scope>NUCLEOTIDE SEQUENCE</scope>
    <source>
        <strain evidence="3">CGMCC 4.7201</strain>
    </source>
</reference>
<feature type="transmembrane region" description="Helical" evidence="2">
    <location>
        <begin position="38"/>
        <end position="61"/>
    </location>
</feature>
<sequence>MPRAALVLSILSGAFGALLVFAGVGGVFTDEHGKTVGLGALDVLIIFFLACVCVAALCVWFTRGARVRTDNAADHAASRRLGGGLDTTAARGDLAYGDHTGSTLVTSLRPITVQRHFDQQTTMAIDGWMRHSFRSVSVMAGQLGGSGGMMGVGGGRAWGTSRVHLDGHSVTRVDLRGEALLAVFDVVKDGRTVDTLRIVVPPAPATTQWISGLVIGLAEQFAWGTHCQDAVAARADSLGAALTPRDISYTADRLDSLSRSTEATVAVAGVMIGNGVMAAQRLRIGDDRWLCLFPTGFPAALEQAAAAAAIGAGAGRPGTGADGPGAPGSGPAPGARKVSP</sequence>
<keyword evidence="4" id="KW-1185">Reference proteome</keyword>
<comment type="caution">
    <text evidence="3">The sequence shown here is derived from an EMBL/GenBank/DDBJ whole genome shotgun (WGS) entry which is preliminary data.</text>
</comment>
<evidence type="ECO:0000313" key="3">
    <source>
        <dbReference type="EMBL" id="GGO92523.1"/>
    </source>
</evidence>
<evidence type="ECO:0000256" key="2">
    <source>
        <dbReference type="SAM" id="Phobius"/>
    </source>
</evidence>
<organism evidence="3 4">
    <name type="scientific">Wenjunlia tyrosinilytica</name>
    <dbReference type="NCBI Taxonomy" id="1544741"/>
    <lineage>
        <taxon>Bacteria</taxon>
        <taxon>Bacillati</taxon>
        <taxon>Actinomycetota</taxon>
        <taxon>Actinomycetes</taxon>
        <taxon>Kitasatosporales</taxon>
        <taxon>Streptomycetaceae</taxon>
        <taxon>Wenjunlia</taxon>
    </lineage>
</organism>
<evidence type="ECO:0000256" key="1">
    <source>
        <dbReference type="SAM" id="MobiDB-lite"/>
    </source>
</evidence>
<gene>
    <name evidence="3" type="ORF">GCM10012280_42900</name>
</gene>
<proteinExistence type="predicted"/>
<name>A0A918DYL2_9ACTN</name>
<accession>A0A918DYL2</accession>
<evidence type="ECO:0000313" key="4">
    <source>
        <dbReference type="Proteomes" id="UP000641932"/>
    </source>
</evidence>
<dbReference type="Proteomes" id="UP000641932">
    <property type="component" value="Unassembled WGS sequence"/>
</dbReference>
<protein>
    <submittedName>
        <fullName evidence="3">Uncharacterized protein</fullName>
    </submittedName>
</protein>